<dbReference type="Proteomes" id="UP001321542">
    <property type="component" value="Chromosome"/>
</dbReference>
<sequence>MPEEVFPRLRGPLSAALIALACLLAPAGALAAWATYEIADPVRYEEVTAPLAADPDVRDALADAMTVEIMREIQVRPSLRDPVEAFTHDAARSFTQTEAFRAAWHTANREAHDAVLRALRAPGSDVADRPVLLDLAPVGERVKRRLAQDRVPFAHRIPVAHNKVTVLSAADLDRFRKGYRVLDVAGLWLPLGALALAVTGVLVAARRRRALCATGLGTALGGLLLGLAVALGRRLTLSDLPPDVSPAAAGAVYDALTGTLRRVTWGLVGLGAVVAGSAWLTGRYARRRRAPATPTPAPPEERSRVRA</sequence>
<evidence type="ECO:0008006" key="6">
    <source>
        <dbReference type="Google" id="ProtNLM"/>
    </source>
</evidence>
<keyword evidence="2" id="KW-0472">Membrane</keyword>
<keyword evidence="5" id="KW-1185">Reference proteome</keyword>
<proteinExistence type="predicted"/>
<keyword evidence="2" id="KW-0812">Transmembrane</keyword>
<name>A0ABM7FEB9_9ACTN</name>
<protein>
    <recommendedName>
        <fullName evidence="6">Integral membrane protein</fullName>
    </recommendedName>
</protein>
<feature type="transmembrane region" description="Helical" evidence="2">
    <location>
        <begin position="185"/>
        <end position="204"/>
    </location>
</feature>
<keyword evidence="2" id="KW-1133">Transmembrane helix</keyword>
<evidence type="ECO:0000256" key="3">
    <source>
        <dbReference type="SAM" id="SignalP"/>
    </source>
</evidence>
<feature type="signal peptide" evidence="3">
    <location>
        <begin position="1"/>
        <end position="31"/>
    </location>
</feature>
<organism evidence="4 5">
    <name type="scientific">Streptomyces graminofaciens</name>
    <dbReference type="NCBI Taxonomy" id="68212"/>
    <lineage>
        <taxon>Bacteria</taxon>
        <taxon>Bacillati</taxon>
        <taxon>Actinomycetota</taxon>
        <taxon>Actinomycetes</taxon>
        <taxon>Kitasatosporales</taxon>
        <taxon>Streptomycetaceae</taxon>
        <taxon>Streptomyces</taxon>
    </lineage>
</organism>
<accession>A0ABM7FEB9</accession>
<evidence type="ECO:0000256" key="1">
    <source>
        <dbReference type="SAM" id="MobiDB-lite"/>
    </source>
</evidence>
<evidence type="ECO:0000313" key="4">
    <source>
        <dbReference type="EMBL" id="BBC34834.1"/>
    </source>
</evidence>
<gene>
    <name evidence="4" type="ORF">SGFS_061280</name>
</gene>
<feature type="transmembrane region" description="Helical" evidence="2">
    <location>
        <begin position="211"/>
        <end position="232"/>
    </location>
</feature>
<feature type="transmembrane region" description="Helical" evidence="2">
    <location>
        <begin position="263"/>
        <end position="281"/>
    </location>
</feature>
<feature type="region of interest" description="Disordered" evidence="1">
    <location>
        <begin position="288"/>
        <end position="307"/>
    </location>
</feature>
<evidence type="ECO:0000256" key="2">
    <source>
        <dbReference type="SAM" id="Phobius"/>
    </source>
</evidence>
<keyword evidence="3" id="KW-0732">Signal</keyword>
<reference evidence="4 5" key="2">
    <citation type="journal article" date="2023" name="ChemBioChem">
        <title>Acyltransferase Domain Exchange between Two Independent Type I Polyketide Synthases in the Same Producer Strain of Macrolide Antibiotics.</title>
        <authorList>
            <person name="Kudo F."/>
            <person name="Kishikawa K."/>
            <person name="Tsuboi K."/>
            <person name="Kido T."/>
            <person name="Usui T."/>
            <person name="Hashimoto J."/>
            <person name="Shin-Ya K."/>
            <person name="Miyanaga A."/>
            <person name="Eguchi T."/>
        </authorList>
    </citation>
    <scope>NUCLEOTIDE SEQUENCE [LARGE SCALE GENOMIC DNA]</scope>
    <source>
        <strain evidence="4 5">A-8890</strain>
    </source>
</reference>
<feature type="chain" id="PRO_5046765227" description="Integral membrane protein" evidence="3">
    <location>
        <begin position="32"/>
        <end position="307"/>
    </location>
</feature>
<dbReference type="EMBL" id="AP018448">
    <property type="protein sequence ID" value="BBC34834.1"/>
    <property type="molecule type" value="Genomic_DNA"/>
</dbReference>
<reference evidence="4 5" key="1">
    <citation type="journal article" date="2010" name="ChemBioChem">
        <title>Cloning and characterization of the biosynthetic gene cluster of 16-membered macrolide antibiotic FD-891: involvement of a dual functional cytochrome P450 monooxygenase catalyzing epoxidation and hydroxylation.</title>
        <authorList>
            <person name="Kudo F."/>
            <person name="Motegi A."/>
            <person name="Mizoue K."/>
            <person name="Eguchi T."/>
        </authorList>
    </citation>
    <scope>NUCLEOTIDE SEQUENCE [LARGE SCALE GENOMIC DNA]</scope>
    <source>
        <strain evidence="4 5">A-8890</strain>
    </source>
</reference>
<evidence type="ECO:0000313" key="5">
    <source>
        <dbReference type="Proteomes" id="UP001321542"/>
    </source>
</evidence>